<accession>A0ACB7HHC5</accession>
<sequence length="108" mass="12653">METVSQFLQSRQLNSQLIRENLQSAWDRMKQIVDEKRSGEVLEVGDWVYLKLQPYKQTSLVVRKQLKLFARYHGPYKVIEKIGQVAYKLLLPPDAVVHPVFRVSLRKG</sequence>
<name>A0ACB7HHC5_MANES</name>
<comment type="caution">
    <text evidence="1">The sequence shown here is derived from an EMBL/GenBank/DDBJ whole genome shotgun (WGS) entry which is preliminary data.</text>
</comment>
<protein>
    <submittedName>
        <fullName evidence="1">Uncharacterized protein</fullName>
    </submittedName>
</protein>
<evidence type="ECO:0000313" key="1">
    <source>
        <dbReference type="EMBL" id="KAG8651586.1"/>
    </source>
</evidence>
<proteinExistence type="predicted"/>
<dbReference type="Proteomes" id="UP000091857">
    <property type="component" value="Chromosome 6"/>
</dbReference>
<organism evidence="1 2">
    <name type="scientific">Manihot esculenta</name>
    <name type="common">Cassava</name>
    <name type="synonym">Jatropha manihot</name>
    <dbReference type="NCBI Taxonomy" id="3983"/>
    <lineage>
        <taxon>Eukaryota</taxon>
        <taxon>Viridiplantae</taxon>
        <taxon>Streptophyta</taxon>
        <taxon>Embryophyta</taxon>
        <taxon>Tracheophyta</taxon>
        <taxon>Spermatophyta</taxon>
        <taxon>Magnoliopsida</taxon>
        <taxon>eudicotyledons</taxon>
        <taxon>Gunneridae</taxon>
        <taxon>Pentapetalae</taxon>
        <taxon>rosids</taxon>
        <taxon>fabids</taxon>
        <taxon>Malpighiales</taxon>
        <taxon>Euphorbiaceae</taxon>
        <taxon>Crotonoideae</taxon>
        <taxon>Manihoteae</taxon>
        <taxon>Manihot</taxon>
    </lineage>
</organism>
<keyword evidence="2" id="KW-1185">Reference proteome</keyword>
<dbReference type="EMBL" id="CM004392">
    <property type="protein sequence ID" value="KAG8651586.1"/>
    <property type="molecule type" value="Genomic_DNA"/>
</dbReference>
<reference evidence="2" key="1">
    <citation type="journal article" date="2016" name="Nat. Biotechnol.">
        <title>Sequencing wild and cultivated cassava and related species reveals extensive interspecific hybridization and genetic diversity.</title>
        <authorList>
            <person name="Bredeson J.V."/>
            <person name="Lyons J.B."/>
            <person name="Prochnik S.E."/>
            <person name="Wu G.A."/>
            <person name="Ha C.M."/>
            <person name="Edsinger-Gonzales E."/>
            <person name="Grimwood J."/>
            <person name="Schmutz J."/>
            <person name="Rabbi I.Y."/>
            <person name="Egesi C."/>
            <person name="Nauluvula P."/>
            <person name="Lebot V."/>
            <person name="Ndunguru J."/>
            <person name="Mkamilo G."/>
            <person name="Bart R.S."/>
            <person name="Setter T.L."/>
            <person name="Gleadow R.M."/>
            <person name="Kulakow P."/>
            <person name="Ferguson M.E."/>
            <person name="Rounsley S."/>
            <person name="Rokhsar D.S."/>
        </authorList>
    </citation>
    <scope>NUCLEOTIDE SEQUENCE [LARGE SCALE GENOMIC DNA]</scope>
    <source>
        <strain evidence="2">cv. AM560-2</strain>
    </source>
</reference>
<evidence type="ECO:0000313" key="2">
    <source>
        <dbReference type="Proteomes" id="UP000091857"/>
    </source>
</evidence>
<gene>
    <name evidence="1" type="ORF">MANES_06G002350v8</name>
</gene>